<evidence type="ECO:0000256" key="3">
    <source>
        <dbReference type="ARBA" id="ARBA00012517"/>
    </source>
</evidence>
<dbReference type="Gene3D" id="2.70.150.10">
    <property type="entry name" value="Calcium-transporting ATPase, cytoplasmic transduction domain A"/>
    <property type="match status" value="1"/>
</dbReference>
<dbReference type="Pfam" id="PF00702">
    <property type="entry name" value="Hydrolase"/>
    <property type="match status" value="1"/>
</dbReference>
<keyword evidence="23" id="KW-1185">Reference proteome</keyword>
<dbReference type="InterPro" id="IPR059000">
    <property type="entry name" value="ATPase_P-type_domA"/>
</dbReference>
<evidence type="ECO:0000256" key="10">
    <source>
        <dbReference type="ARBA" id="ARBA00022796"/>
    </source>
</evidence>
<dbReference type="InterPro" id="IPR008250">
    <property type="entry name" value="ATPase_P-typ_transduc_dom_A_sf"/>
</dbReference>
<keyword evidence="4" id="KW-0813">Transport</keyword>
<dbReference type="OrthoDB" id="9813266at2"/>
<keyword evidence="6" id="KW-0597">Phosphoprotein</keyword>
<evidence type="ECO:0000256" key="15">
    <source>
        <dbReference type="ARBA" id="ARBA00023008"/>
    </source>
</evidence>
<keyword evidence="12" id="KW-0460">Magnesium</keyword>
<reference evidence="22 23" key="1">
    <citation type="submission" date="2019-01" db="EMBL/GenBank/DDBJ databases">
        <title>Weissella sp. nov., a novel lactic acid bacterium isolated from animal feces.</title>
        <authorList>
            <person name="Wang L.-T."/>
        </authorList>
    </citation>
    <scope>NUCLEOTIDE SEQUENCE [LARGE SCALE GENOMIC DNA]</scope>
    <source>
        <strain evidence="22 23">8H-2</strain>
    </source>
</reference>
<evidence type="ECO:0000256" key="19">
    <source>
        <dbReference type="RuleBase" id="RU362081"/>
    </source>
</evidence>
<dbReference type="SFLD" id="SFLDG00002">
    <property type="entry name" value="C1.7:_P-type_atpase_like"/>
    <property type="match status" value="1"/>
</dbReference>
<dbReference type="InterPro" id="IPR023298">
    <property type="entry name" value="ATPase_P-typ_TM_dom_sf"/>
</dbReference>
<feature type="transmembrane region" description="Helical" evidence="19">
    <location>
        <begin position="390"/>
        <end position="415"/>
    </location>
</feature>
<evidence type="ECO:0000256" key="11">
    <source>
        <dbReference type="ARBA" id="ARBA00022840"/>
    </source>
</evidence>
<evidence type="ECO:0000313" key="23">
    <source>
        <dbReference type="Proteomes" id="UP000371977"/>
    </source>
</evidence>
<keyword evidence="9 19" id="KW-0547">Nucleotide-binding</keyword>
<sequence length="750" mass="80820">MMEKHVDNEQNPSKGMDGMAGMSHEAMHGHAGNQMNGDSHEPHTHQVNHDMVEMDHGEMINHADHQMSGNDHEQHAHHANHSMDDMADMSHGAMSGHQMGAMDHGHMMNHGGHMMDMGDMNRKLKVSIALMIPLLLISPIAGFTLLRFAGSEWLALVLGSIIFFYGGTPFFSGAKGEWQSRKPAMMMLITMGITVAYVYSVYATFVNYFGGMAMSFWFELATLIVIMLIGHLIEMQAVMRAGDALNDLASLVPKLAHLKSGKDVPISALQVGDIVLVKENERIPADGKILGSALIDESMITGESRAVQKNASEKVFGGSLNQNLPFEMQVENLGSDSFLNQVAELVQKAQGQKSAAENLADRVAGYLFYAALIVGIIAFVAWSLTTNLSFALLLAVSVFVIACPHALGLAVPLIVARLTNISAKNGLLIQNRTSLEAVGKIKYALMDKTGTLTDGKFEVREVTKLTPTSIDILEYMAALESQSTHPIAQSIIQKNGGQHPEVSAIENLPGVGLSGVIAGERYYLVNANYLKEQALTFDRSRIEQALSQGMTVSFLVVDQVVLGYIVLGDSPKADATKFIAGLKAQGIIPVMLTGDNQNTAAKVAQSLGIEEFRAELKPEDKARIVQEYQQKGAVLFIGDGVNDSPALATADLGVAIGAGTSVAINSADVVLVNSNPSDVLDLLAIANRSNRKMKENLWFGAGYNIIAIPLAAGILYPSFHIYIDPLVAALLMSVSTVIVAINAMTLKYDK</sequence>
<evidence type="ECO:0000256" key="20">
    <source>
        <dbReference type="SAM" id="MobiDB-lite"/>
    </source>
</evidence>
<dbReference type="SUPFAM" id="SSF81653">
    <property type="entry name" value="Calcium ATPase, transduction domain A"/>
    <property type="match status" value="1"/>
</dbReference>
<evidence type="ECO:0000256" key="17">
    <source>
        <dbReference type="ARBA" id="ARBA00023136"/>
    </source>
</evidence>
<dbReference type="InterPro" id="IPR018303">
    <property type="entry name" value="ATPase_P-typ_P_site"/>
</dbReference>
<comment type="subcellular location">
    <subcellularLocation>
        <location evidence="1">Cell membrane</location>
        <topology evidence="1">Multi-pass membrane protein</topology>
    </subcellularLocation>
</comment>
<dbReference type="PANTHER" id="PTHR43520">
    <property type="entry name" value="ATP7, ISOFORM B"/>
    <property type="match status" value="1"/>
</dbReference>
<keyword evidence="14 19" id="KW-1133">Transmembrane helix</keyword>
<gene>
    <name evidence="22" type="ORF">ESZ50_06845</name>
</gene>
<dbReference type="PANTHER" id="PTHR43520:SF5">
    <property type="entry name" value="CATION-TRANSPORTING P-TYPE ATPASE-RELATED"/>
    <property type="match status" value="1"/>
</dbReference>
<dbReference type="NCBIfam" id="TIGR01511">
    <property type="entry name" value="ATPase-IB1_Cu"/>
    <property type="match status" value="1"/>
</dbReference>
<evidence type="ECO:0000256" key="7">
    <source>
        <dbReference type="ARBA" id="ARBA00022692"/>
    </source>
</evidence>
<dbReference type="Gene3D" id="3.40.50.1000">
    <property type="entry name" value="HAD superfamily/HAD-like"/>
    <property type="match status" value="1"/>
</dbReference>
<evidence type="ECO:0000256" key="14">
    <source>
        <dbReference type="ARBA" id="ARBA00022989"/>
    </source>
</evidence>
<protein>
    <recommendedName>
        <fullName evidence="3">P-type Cu(+) transporter</fullName>
        <ecNumber evidence="3">7.2.2.8</ecNumber>
    </recommendedName>
</protein>
<dbReference type="EMBL" id="SDGZ01000015">
    <property type="protein sequence ID" value="TYC48964.1"/>
    <property type="molecule type" value="Genomic_DNA"/>
</dbReference>
<dbReference type="InterPro" id="IPR027256">
    <property type="entry name" value="P-typ_ATPase_IB"/>
</dbReference>
<evidence type="ECO:0000259" key="21">
    <source>
        <dbReference type="Pfam" id="PF00122"/>
    </source>
</evidence>
<name>A0A6C2C4Z8_9LACO</name>
<dbReference type="SUPFAM" id="SSF81665">
    <property type="entry name" value="Calcium ATPase, transmembrane domain M"/>
    <property type="match status" value="1"/>
</dbReference>
<keyword evidence="7 19" id="KW-0812">Transmembrane</keyword>
<dbReference type="Proteomes" id="UP000371977">
    <property type="component" value="Unassembled WGS sequence"/>
</dbReference>
<comment type="catalytic activity">
    <reaction evidence="18">
        <text>Cu(+)(in) + ATP + H2O = Cu(+)(out) + ADP + phosphate + H(+)</text>
        <dbReference type="Rhea" id="RHEA:25792"/>
        <dbReference type="ChEBI" id="CHEBI:15377"/>
        <dbReference type="ChEBI" id="CHEBI:15378"/>
        <dbReference type="ChEBI" id="CHEBI:30616"/>
        <dbReference type="ChEBI" id="CHEBI:43474"/>
        <dbReference type="ChEBI" id="CHEBI:49552"/>
        <dbReference type="ChEBI" id="CHEBI:456216"/>
        <dbReference type="EC" id="7.2.2.8"/>
    </reaction>
</comment>
<keyword evidence="10" id="KW-0187">Copper transport</keyword>
<feature type="transmembrane region" description="Helical" evidence="19">
    <location>
        <begin position="124"/>
        <end position="147"/>
    </location>
</feature>
<dbReference type="SFLD" id="SFLDF00027">
    <property type="entry name" value="p-type_atpase"/>
    <property type="match status" value="1"/>
</dbReference>
<evidence type="ECO:0000256" key="9">
    <source>
        <dbReference type="ARBA" id="ARBA00022741"/>
    </source>
</evidence>
<dbReference type="SUPFAM" id="SSF56784">
    <property type="entry name" value="HAD-like"/>
    <property type="match status" value="1"/>
</dbReference>
<evidence type="ECO:0000256" key="2">
    <source>
        <dbReference type="ARBA" id="ARBA00006024"/>
    </source>
</evidence>
<dbReference type="GO" id="GO:0005524">
    <property type="term" value="F:ATP binding"/>
    <property type="evidence" value="ECO:0007669"/>
    <property type="project" value="UniProtKB-UniRule"/>
</dbReference>
<feature type="domain" description="P-type ATPase A" evidence="21">
    <location>
        <begin position="261"/>
        <end position="347"/>
    </location>
</feature>
<dbReference type="GO" id="GO:0043682">
    <property type="term" value="F:P-type divalent copper transporter activity"/>
    <property type="evidence" value="ECO:0007669"/>
    <property type="project" value="TreeGrafter"/>
</dbReference>
<keyword evidence="15" id="KW-0186">Copper</keyword>
<dbReference type="InterPro" id="IPR036412">
    <property type="entry name" value="HAD-like_sf"/>
</dbReference>
<dbReference type="AlphaFoldDB" id="A0A6C2C4Z8"/>
<evidence type="ECO:0000256" key="13">
    <source>
        <dbReference type="ARBA" id="ARBA00022967"/>
    </source>
</evidence>
<proteinExistence type="inferred from homology"/>
<dbReference type="GO" id="GO:0140581">
    <property type="term" value="F:P-type monovalent copper transporter activity"/>
    <property type="evidence" value="ECO:0007669"/>
    <property type="project" value="UniProtKB-EC"/>
</dbReference>
<dbReference type="InterPro" id="IPR044492">
    <property type="entry name" value="P_typ_ATPase_HD_dom"/>
</dbReference>
<feature type="transmembrane region" description="Helical" evidence="19">
    <location>
        <begin position="153"/>
        <end position="172"/>
    </location>
</feature>
<dbReference type="PRINTS" id="PR00119">
    <property type="entry name" value="CATATPASE"/>
</dbReference>
<dbReference type="NCBIfam" id="TIGR01494">
    <property type="entry name" value="ATPase_P-type"/>
    <property type="match status" value="1"/>
</dbReference>
<dbReference type="Gene3D" id="3.40.1110.10">
    <property type="entry name" value="Calcium-transporting ATPase, cytoplasmic domain N"/>
    <property type="match status" value="1"/>
</dbReference>
<evidence type="ECO:0000256" key="16">
    <source>
        <dbReference type="ARBA" id="ARBA00023065"/>
    </source>
</evidence>
<dbReference type="GO" id="GO:0055070">
    <property type="term" value="P:copper ion homeostasis"/>
    <property type="evidence" value="ECO:0007669"/>
    <property type="project" value="TreeGrafter"/>
</dbReference>
<keyword evidence="17 19" id="KW-0472">Membrane</keyword>
<dbReference type="InterPro" id="IPR023299">
    <property type="entry name" value="ATPase_P-typ_cyto_dom_N"/>
</dbReference>
<dbReference type="InterPro" id="IPR001757">
    <property type="entry name" value="P_typ_ATPase"/>
</dbReference>
<comment type="caution">
    <text evidence="22">The sequence shown here is derived from an EMBL/GenBank/DDBJ whole genome shotgun (WGS) entry which is preliminary data.</text>
</comment>
<dbReference type="SFLD" id="SFLDS00003">
    <property type="entry name" value="Haloacid_Dehalogenase"/>
    <property type="match status" value="1"/>
</dbReference>
<evidence type="ECO:0000256" key="8">
    <source>
        <dbReference type="ARBA" id="ARBA00022723"/>
    </source>
</evidence>
<keyword evidence="22" id="KW-0378">Hydrolase</keyword>
<evidence type="ECO:0000256" key="18">
    <source>
        <dbReference type="ARBA" id="ARBA00049289"/>
    </source>
</evidence>
<dbReference type="InterPro" id="IPR023214">
    <property type="entry name" value="HAD_sf"/>
</dbReference>
<feature type="transmembrane region" description="Helical" evidence="19">
    <location>
        <begin position="208"/>
        <end position="230"/>
    </location>
</feature>
<feature type="transmembrane region" description="Helical" evidence="19">
    <location>
        <begin position="725"/>
        <end position="746"/>
    </location>
</feature>
<dbReference type="EC" id="7.2.2.8" evidence="3"/>
<dbReference type="PRINTS" id="PR00120">
    <property type="entry name" value="HATPASE"/>
</dbReference>
<comment type="similarity">
    <text evidence="2 19">Belongs to the cation transport ATPase (P-type) (TC 3.A.3) family. Type IB subfamily.</text>
</comment>
<keyword evidence="5 19" id="KW-1003">Cell membrane</keyword>
<feature type="transmembrane region" description="Helical" evidence="19">
    <location>
        <begin position="697"/>
        <end position="719"/>
    </location>
</feature>
<evidence type="ECO:0000256" key="1">
    <source>
        <dbReference type="ARBA" id="ARBA00004651"/>
    </source>
</evidence>
<evidence type="ECO:0000313" key="22">
    <source>
        <dbReference type="EMBL" id="TYC48964.1"/>
    </source>
</evidence>
<organism evidence="22 23">
    <name type="scientific">Weissella muntiaci</name>
    <dbReference type="NCBI Taxonomy" id="2508881"/>
    <lineage>
        <taxon>Bacteria</taxon>
        <taxon>Bacillati</taxon>
        <taxon>Bacillota</taxon>
        <taxon>Bacilli</taxon>
        <taxon>Lactobacillales</taxon>
        <taxon>Lactobacillaceae</taxon>
        <taxon>Weissella</taxon>
    </lineage>
</organism>
<dbReference type="NCBIfam" id="TIGR01525">
    <property type="entry name" value="ATPase-IB_hvy"/>
    <property type="match status" value="1"/>
</dbReference>
<feature type="transmembrane region" description="Helical" evidence="19">
    <location>
        <begin position="363"/>
        <end position="384"/>
    </location>
</feature>
<keyword evidence="11 19" id="KW-0067">ATP-binding</keyword>
<dbReference type="Pfam" id="PF00122">
    <property type="entry name" value="E1-E2_ATPase"/>
    <property type="match status" value="1"/>
</dbReference>
<feature type="region of interest" description="Disordered" evidence="20">
    <location>
        <begin position="1"/>
        <end position="45"/>
    </location>
</feature>
<dbReference type="GO" id="GO:0016887">
    <property type="term" value="F:ATP hydrolysis activity"/>
    <property type="evidence" value="ECO:0007669"/>
    <property type="project" value="InterPro"/>
</dbReference>
<evidence type="ECO:0000256" key="4">
    <source>
        <dbReference type="ARBA" id="ARBA00022448"/>
    </source>
</evidence>
<keyword evidence="8 19" id="KW-0479">Metal-binding</keyword>
<evidence type="ECO:0000256" key="12">
    <source>
        <dbReference type="ARBA" id="ARBA00022842"/>
    </source>
</evidence>
<dbReference type="GO" id="GO:0005507">
    <property type="term" value="F:copper ion binding"/>
    <property type="evidence" value="ECO:0007669"/>
    <property type="project" value="TreeGrafter"/>
</dbReference>
<keyword evidence="13" id="KW-1278">Translocase</keyword>
<feature type="transmembrane region" description="Helical" evidence="19">
    <location>
        <begin position="184"/>
        <end position="202"/>
    </location>
</feature>
<dbReference type="GO" id="GO:0005886">
    <property type="term" value="C:plasma membrane"/>
    <property type="evidence" value="ECO:0007669"/>
    <property type="project" value="UniProtKB-SubCell"/>
</dbReference>
<keyword evidence="16" id="KW-0406">Ion transport</keyword>
<evidence type="ECO:0000256" key="5">
    <source>
        <dbReference type="ARBA" id="ARBA00022475"/>
    </source>
</evidence>
<dbReference type="PROSITE" id="PS00154">
    <property type="entry name" value="ATPASE_E1_E2"/>
    <property type="match status" value="1"/>
</dbReference>
<evidence type="ECO:0000256" key="6">
    <source>
        <dbReference type="ARBA" id="ARBA00022553"/>
    </source>
</evidence>
<accession>A0A6C2C4Z8</accession>